<evidence type="ECO:0000256" key="4">
    <source>
        <dbReference type="ARBA" id="ARBA00022692"/>
    </source>
</evidence>
<feature type="transmembrane region" description="Helical" evidence="8">
    <location>
        <begin position="57"/>
        <end position="78"/>
    </location>
</feature>
<keyword evidence="6 8" id="KW-0472">Membrane</keyword>
<name>A0ABW2RQ93_9BACL</name>
<evidence type="ECO:0000256" key="8">
    <source>
        <dbReference type="SAM" id="Phobius"/>
    </source>
</evidence>
<evidence type="ECO:0000256" key="6">
    <source>
        <dbReference type="ARBA" id="ARBA00023136"/>
    </source>
</evidence>
<dbReference type="SUPFAM" id="SSF103481">
    <property type="entry name" value="Multidrug resistance efflux transporter EmrE"/>
    <property type="match status" value="1"/>
</dbReference>
<evidence type="ECO:0000256" key="3">
    <source>
        <dbReference type="ARBA" id="ARBA00022475"/>
    </source>
</evidence>
<keyword evidence="3" id="KW-1003">Cell membrane</keyword>
<comment type="subcellular location">
    <subcellularLocation>
        <location evidence="1 7">Cell membrane</location>
        <topology evidence="1 7">Multi-pass membrane protein</topology>
    </subcellularLocation>
</comment>
<proteinExistence type="inferred from homology"/>
<dbReference type="Proteomes" id="UP001596500">
    <property type="component" value="Unassembled WGS sequence"/>
</dbReference>
<comment type="caution">
    <text evidence="9">The sequence shown here is derived from an EMBL/GenBank/DDBJ whole genome shotgun (WGS) entry which is preliminary data.</text>
</comment>
<dbReference type="InterPro" id="IPR045324">
    <property type="entry name" value="Small_multidrug_res"/>
</dbReference>
<keyword evidence="5 8" id="KW-1133">Transmembrane helix</keyword>
<feature type="transmembrane region" description="Helical" evidence="8">
    <location>
        <begin position="32"/>
        <end position="50"/>
    </location>
</feature>
<dbReference type="InterPro" id="IPR037185">
    <property type="entry name" value="EmrE-like"/>
</dbReference>
<keyword evidence="2" id="KW-0813">Transport</keyword>
<dbReference type="PANTHER" id="PTHR30561:SF1">
    <property type="entry name" value="MULTIDRUG TRANSPORTER EMRE"/>
    <property type="match status" value="1"/>
</dbReference>
<evidence type="ECO:0000313" key="10">
    <source>
        <dbReference type="Proteomes" id="UP001596500"/>
    </source>
</evidence>
<accession>A0ABW2RQ93</accession>
<keyword evidence="10" id="KW-1185">Reference proteome</keyword>
<comment type="similarity">
    <text evidence="7">Belongs to the drug/metabolite transporter (DMT) superfamily. Small multidrug resistance (SMR) (TC 2.A.7.1) family.</text>
</comment>
<evidence type="ECO:0000256" key="5">
    <source>
        <dbReference type="ARBA" id="ARBA00022989"/>
    </source>
</evidence>
<evidence type="ECO:0000256" key="1">
    <source>
        <dbReference type="ARBA" id="ARBA00004651"/>
    </source>
</evidence>
<feature type="transmembrane region" description="Helical" evidence="8">
    <location>
        <begin position="84"/>
        <end position="102"/>
    </location>
</feature>
<dbReference type="Gene3D" id="1.10.3730.20">
    <property type="match status" value="1"/>
</dbReference>
<dbReference type="EMBL" id="JBHTBW010000081">
    <property type="protein sequence ID" value="MFC7443231.1"/>
    <property type="molecule type" value="Genomic_DNA"/>
</dbReference>
<gene>
    <name evidence="9" type="ORF">ACFQNG_19370</name>
</gene>
<evidence type="ECO:0000313" key="9">
    <source>
        <dbReference type="EMBL" id="MFC7443231.1"/>
    </source>
</evidence>
<protein>
    <submittedName>
        <fullName evidence="9">DMT family transporter</fullName>
    </submittedName>
</protein>
<reference evidence="10" key="1">
    <citation type="journal article" date="2019" name="Int. J. Syst. Evol. Microbiol.">
        <title>The Global Catalogue of Microorganisms (GCM) 10K type strain sequencing project: providing services to taxonomists for standard genome sequencing and annotation.</title>
        <authorList>
            <consortium name="The Broad Institute Genomics Platform"/>
            <consortium name="The Broad Institute Genome Sequencing Center for Infectious Disease"/>
            <person name="Wu L."/>
            <person name="Ma J."/>
        </authorList>
    </citation>
    <scope>NUCLEOTIDE SEQUENCE [LARGE SCALE GENOMIC DNA]</scope>
    <source>
        <strain evidence="10">CGMCC 1.12942</strain>
    </source>
</reference>
<evidence type="ECO:0000256" key="7">
    <source>
        <dbReference type="RuleBase" id="RU003942"/>
    </source>
</evidence>
<evidence type="ECO:0000256" key="2">
    <source>
        <dbReference type="ARBA" id="ARBA00022448"/>
    </source>
</evidence>
<dbReference type="InterPro" id="IPR000390">
    <property type="entry name" value="Small_drug/metabolite_transptr"/>
</dbReference>
<sequence>MGWIFLFLGIISEILGTTSMKMSEGFTKFIPSILIFVFYGLSLTLVTLALKNIDVSIAYSIWSGLGTAIIATIGILWFKESISAIKILSILMIIVGVIGLNMSGGAHDQEKTLSQVKLDQ</sequence>
<keyword evidence="4 7" id="KW-0812">Transmembrane</keyword>
<dbReference type="RefSeq" id="WP_379867558.1">
    <property type="nucleotide sequence ID" value="NZ_JBHTBW010000081.1"/>
</dbReference>
<organism evidence="9 10">
    <name type="scientific">Laceyella putida</name>
    <dbReference type="NCBI Taxonomy" id="110101"/>
    <lineage>
        <taxon>Bacteria</taxon>
        <taxon>Bacillati</taxon>
        <taxon>Bacillota</taxon>
        <taxon>Bacilli</taxon>
        <taxon>Bacillales</taxon>
        <taxon>Thermoactinomycetaceae</taxon>
        <taxon>Laceyella</taxon>
    </lineage>
</organism>
<dbReference type="PANTHER" id="PTHR30561">
    <property type="entry name" value="SMR FAMILY PROTON-DEPENDENT DRUG EFFLUX TRANSPORTER SUGE"/>
    <property type="match status" value="1"/>
</dbReference>
<dbReference type="Pfam" id="PF00893">
    <property type="entry name" value="Multi_Drug_Res"/>
    <property type="match status" value="1"/>
</dbReference>